<proteinExistence type="inferred from homology"/>
<dbReference type="GO" id="GO:0106300">
    <property type="term" value="P:protein-DNA covalent cross-linking repair"/>
    <property type="evidence" value="ECO:0007669"/>
    <property type="project" value="InterPro"/>
</dbReference>
<dbReference type="Pfam" id="PF02586">
    <property type="entry name" value="SRAP"/>
    <property type="match status" value="1"/>
</dbReference>
<dbReference type="InterPro" id="IPR003738">
    <property type="entry name" value="SRAP"/>
</dbReference>
<dbReference type="GO" id="GO:0006508">
    <property type="term" value="P:proteolysis"/>
    <property type="evidence" value="ECO:0007669"/>
    <property type="project" value="UniProtKB-KW"/>
</dbReference>
<dbReference type="AlphaFoldDB" id="A0A6G7ZP69"/>
<evidence type="ECO:0000256" key="8">
    <source>
        <dbReference type="RuleBase" id="RU364100"/>
    </source>
</evidence>
<dbReference type="KEGG" id="ssin:G7078_07830"/>
<evidence type="ECO:0000256" key="1">
    <source>
        <dbReference type="ARBA" id="ARBA00008136"/>
    </source>
</evidence>
<dbReference type="RefSeq" id="WP_166094733.1">
    <property type="nucleotide sequence ID" value="NZ_CP049871.1"/>
</dbReference>
<dbReference type="SUPFAM" id="SSF143081">
    <property type="entry name" value="BB1717-like"/>
    <property type="match status" value="1"/>
</dbReference>
<evidence type="ECO:0000256" key="2">
    <source>
        <dbReference type="ARBA" id="ARBA00022670"/>
    </source>
</evidence>
<evidence type="ECO:0000256" key="3">
    <source>
        <dbReference type="ARBA" id="ARBA00022763"/>
    </source>
</evidence>
<evidence type="ECO:0000256" key="6">
    <source>
        <dbReference type="ARBA" id="ARBA00023125"/>
    </source>
</evidence>
<evidence type="ECO:0000256" key="7">
    <source>
        <dbReference type="ARBA" id="ARBA00023239"/>
    </source>
</evidence>
<dbReference type="GO" id="GO:0003697">
    <property type="term" value="F:single-stranded DNA binding"/>
    <property type="evidence" value="ECO:0007669"/>
    <property type="project" value="InterPro"/>
</dbReference>
<dbReference type="Gene3D" id="3.90.1680.10">
    <property type="entry name" value="SOS response associated peptidase-like"/>
    <property type="match status" value="1"/>
</dbReference>
<dbReference type="EC" id="3.4.-.-" evidence="8"/>
<dbReference type="PANTHER" id="PTHR13604">
    <property type="entry name" value="DC12-RELATED"/>
    <property type="match status" value="1"/>
</dbReference>
<evidence type="ECO:0000256" key="5">
    <source>
        <dbReference type="ARBA" id="ARBA00023124"/>
    </source>
</evidence>
<dbReference type="GO" id="GO:0008233">
    <property type="term" value="F:peptidase activity"/>
    <property type="evidence" value="ECO:0007669"/>
    <property type="project" value="UniProtKB-KW"/>
</dbReference>
<keyword evidence="6" id="KW-0238">DNA-binding</keyword>
<keyword evidence="3" id="KW-0227">DNA damage</keyword>
<keyword evidence="7" id="KW-0456">Lyase</keyword>
<dbReference type="InterPro" id="IPR036590">
    <property type="entry name" value="SRAP-like"/>
</dbReference>
<keyword evidence="2 8" id="KW-0645">Protease</keyword>
<evidence type="ECO:0000256" key="4">
    <source>
        <dbReference type="ARBA" id="ARBA00022801"/>
    </source>
</evidence>
<gene>
    <name evidence="9" type="ORF">G7078_07830</name>
</gene>
<keyword evidence="5" id="KW-0190">Covalent protein-DNA linkage</keyword>
<evidence type="ECO:0000313" key="9">
    <source>
        <dbReference type="EMBL" id="QIL02700.1"/>
    </source>
</evidence>
<keyword evidence="10" id="KW-1185">Reference proteome</keyword>
<sequence>MCNLYTQAKSVDEVAKIFRDLQVPIAFPEGAPNLAPRDIAITDPAPIVRSAAGVQEMVVRRWSWPGPGGRPVYNFRSDGRQFPSGRCLIVADGFYEFTAPADPRQKRKDRWLFTAAADGVLGGTTGLLGIAGLVRTQPDVEEAFTMLTAEPGPDVAPYHARQVCVLPPDCWQRWLDPQVPASELLTPLPAGSLLVRPAVRS</sequence>
<dbReference type="GO" id="GO:0016829">
    <property type="term" value="F:lyase activity"/>
    <property type="evidence" value="ECO:0007669"/>
    <property type="project" value="UniProtKB-KW"/>
</dbReference>
<accession>A0A6G7ZP69</accession>
<reference evidence="9 10" key="1">
    <citation type="submission" date="2020-03" db="EMBL/GenBank/DDBJ databases">
        <title>Sphingomonas sp. nov., isolated from fish.</title>
        <authorList>
            <person name="Hyun D.-W."/>
            <person name="Bae J.-W."/>
        </authorList>
    </citation>
    <scope>NUCLEOTIDE SEQUENCE [LARGE SCALE GENOMIC DNA]</scope>
    <source>
        <strain evidence="9 10">HDW15C</strain>
    </source>
</reference>
<dbReference type="Proteomes" id="UP000502502">
    <property type="component" value="Chromosome"/>
</dbReference>
<evidence type="ECO:0000313" key="10">
    <source>
        <dbReference type="Proteomes" id="UP000502502"/>
    </source>
</evidence>
<organism evidence="9 10">
    <name type="scientific">Sphingomonas sinipercae</name>
    <dbReference type="NCBI Taxonomy" id="2714944"/>
    <lineage>
        <taxon>Bacteria</taxon>
        <taxon>Pseudomonadati</taxon>
        <taxon>Pseudomonadota</taxon>
        <taxon>Alphaproteobacteria</taxon>
        <taxon>Sphingomonadales</taxon>
        <taxon>Sphingomonadaceae</taxon>
        <taxon>Sphingomonas</taxon>
    </lineage>
</organism>
<protein>
    <recommendedName>
        <fullName evidence="8">Abasic site processing protein</fullName>
        <ecNumber evidence="8">3.4.-.-</ecNumber>
    </recommendedName>
</protein>
<dbReference type="EMBL" id="CP049871">
    <property type="protein sequence ID" value="QIL02700.1"/>
    <property type="molecule type" value="Genomic_DNA"/>
</dbReference>
<keyword evidence="4 8" id="KW-0378">Hydrolase</keyword>
<name>A0A6G7ZP69_9SPHN</name>
<comment type="similarity">
    <text evidence="1 8">Belongs to the SOS response-associated peptidase family.</text>
</comment>
<dbReference type="PANTHER" id="PTHR13604:SF0">
    <property type="entry name" value="ABASIC SITE PROCESSING PROTEIN HMCES"/>
    <property type="match status" value="1"/>
</dbReference>